<comment type="caution">
    <text evidence="2">The sequence shown here is derived from an EMBL/GenBank/DDBJ whole genome shotgun (WGS) entry which is preliminary data.</text>
</comment>
<accession>A0A9Q0SNB1</accession>
<protein>
    <submittedName>
        <fullName evidence="2">Uncharacterized protein</fullName>
    </submittedName>
</protein>
<feature type="compositionally biased region" description="Acidic residues" evidence="1">
    <location>
        <begin position="51"/>
        <end position="61"/>
    </location>
</feature>
<evidence type="ECO:0000313" key="3">
    <source>
        <dbReference type="Proteomes" id="UP001151529"/>
    </source>
</evidence>
<dbReference type="EMBL" id="JAPFFL010000013">
    <property type="protein sequence ID" value="KAJ6683717.1"/>
    <property type="molecule type" value="Genomic_DNA"/>
</dbReference>
<proteinExistence type="predicted"/>
<organism evidence="2 3">
    <name type="scientific">Salix viminalis</name>
    <name type="common">Common osier</name>
    <name type="synonym">Basket willow</name>
    <dbReference type="NCBI Taxonomy" id="40686"/>
    <lineage>
        <taxon>Eukaryota</taxon>
        <taxon>Viridiplantae</taxon>
        <taxon>Streptophyta</taxon>
        <taxon>Embryophyta</taxon>
        <taxon>Tracheophyta</taxon>
        <taxon>Spermatophyta</taxon>
        <taxon>Magnoliopsida</taxon>
        <taxon>eudicotyledons</taxon>
        <taxon>Gunneridae</taxon>
        <taxon>Pentapetalae</taxon>
        <taxon>rosids</taxon>
        <taxon>fabids</taxon>
        <taxon>Malpighiales</taxon>
        <taxon>Salicaceae</taxon>
        <taxon>Saliceae</taxon>
        <taxon>Salix</taxon>
    </lineage>
</organism>
<feature type="compositionally biased region" description="Polar residues" evidence="1">
    <location>
        <begin position="100"/>
        <end position="116"/>
    </location>
</feature>
<evidence type="ECO:0000256" key="1">
    <source>
        <dbReference type="SAM" id="MobiDB-lite"/>
    </source>
</evidence>
<feature type="region of interest" description="Disordered" evidence="1">
    <location>
        <begin position="42"/>
        <end position="82"/>
    </location>
</feature>
<feature type="region of interest" description="Disordered" evidence="1">
    <location>
        <begin position="95"/>
        <end position="118"/>
    </location>
</feature>
<dbReference type="AlphaFoldDB" id="A0A9Q0SNB1"/>
<dbReference type="Proteomes" id="UP001151529">
    <property type="component" value="Chromosome 17"/>
</dbReference>
<gene>
    <name evidence="2" type="ORF">OIU85_007413</name>
</gene>
<name>A0A9Q0SNB1_SALVM</name>
<sequence>MMNSVGTVPPAPRCVGHLCVPNAMSPQSSSLEIPITVSSPKLPLSPLDLSSAEETEDEDSSSCDSDSSSHYGSPDLDPMLSEAAAAVHEWELVPKKHLSTRQPKMKNTVSGGSTAGSALGRDCAAAKGKSIEVVLIGSVETNLVASRSIAASPTLGMDSEVVKGSGCLGCQGGSAES</sequence>
<reference evidence="2" key="2">
    <citation type="journal article" date="2023" name="Int. J. Mol. Sci.">
        <title>De Novo Assembly and Annotation of 11 Diverse Shrub Willow (Salix) Genomes Reveals Novel Gene Organization in Sex-Linked Regions.</title>
        <authorList>
            <person name="Hyden B."/>
            <person name="Feng K."/>
            <person name="Yates T.B."/>
            <person name="Jawdy S."/>
            <person name="Cereghino C."/>
            <person name="Smart L.B."/>
            <person name="Muchero W."/>
        </authorList>
    </citation>
    <scope>NUCLEOTIDE SEQUENCE [LARGE SCALE GENOMIC DNA]</scope>
    <source>
        <tissue evidence="2">Shoot tip</tissue>
    </source>
</reference>
<keyword evidence="3" id="KW-1185">Reference proteome</keyword>
<reference evidence="2" key="1">
    <citation type="submission" date="2022-11" db="EMBL/GenBank/DDBJ databases">
        <authorList>
            <person name="Hyden B.L."/>
            <person name="Feng K."/>
            <person name="Yates T."/>
            <person name="Jawdy S."/>
            <person name="Smart L.B."/>
            <person name="Muchero W."/>
        </authorList>
    </citation>
    <scope>NUCLEOTIDE SEQUENCE</scope>
    <source>
        <tissue evidence="2">Shoot tip</tissue>
    </source>
</reference>
<evidence type="ECO:0000313" key="2">
    <source>
        <dbReference type="EMBL" id="KAJ6683717.1"/>
    </source>
</evidence>